<dbReference type="Proteomes" id="UP000295662">
    <property type="component" value="Unassembled WGS sequence"/>
</dbReference>
<comment type="caution">
    <text evidence="1">The sequence shown here is derived from an EMBL/GenBank/DDBJ whole genome shotgun (WGS) entry which is preliminary data.</text>
</comment>
<reference evidence="1 2" key="1">
    <citation type="submission" date="2019-03" db="EMBL/GenBank/DDBJ databases">
        <title>Genomic Encyclopedia of Archaeal and Bacterial Type Strains, Phase II (KMG-II): from individual species to whole genera.</title>
        <authorList>
            <person name="Goeker M."/>
        </authorList>
    </citation>
    <scope>NUCLEOTIDE SEQUENCE [LARGE SCALE GENOMIC DNA]</scope>
    <source>
        <strain evidence="1 2">ATCC 25309</strain>
    </source>
</reference>
<evidence type="ECO:0000313" key="1">
    <source>
        <dbReference type="EMBL" id="TDU66077.1"/>
    </source>
</evidence>
<sequence>MKAHCFAYENATIKLREGCQISARGALTVGRIVPTQDRDTALHVMLRISRQKSISVNNDHPEH</sequence>
<proteinExistence type="predicted"/>
<dbReference type="EMBL" id="SOCA01000009">
    <property type="protein sequence ID" value="TDU66077.1"/>
    <property type="molecule type" value="Genomic_DNA"/>
</dbReference>
<gene>
    <name evidence="1" type="ORF">EI77_03814</name>
</gene>
<protein>
    <submittedName>
        <fullName evidence="1">Uncharacterized protein</fullName>
    </submittedName>
</protein>
<dbReference type="AlphaFoldDB" id="A0A4R7RPB1"/>
<accession>A0A4R7RPB1</accession>
<keyword evidence="2" id="KW-1185">Reference proteome</keyword>
<organism evidence="1 2">
    <name type="scientific">Prosthecobacter fusiformis</name>
    <dbReference type="NCBI Taxonomy" id="48464"/>
    <lineage>
        <taxon>Bacteria</taxon>
        <taxon>Pseudomonadati</taxon>
        <taxon>Verrucomicrobiota</taxon>
        <taxon>Verrucomicrobiia</taxon>
        <taxon>Verrucomicrobiales</taxon>
        <taxon>Verrucomicrobiaceae</taxon>
        <taxon>Prosthecobacter</taxon>
    </lineage>
</organism>
<evidence type="ECO:0000313" key="2">
    <source>
        <dbReference type="Proteomes" id="UP000295662"/>
    </source>
</evidence>
<name>A0A4R7RPB1_9BACT</name>